<dbReference type="RefSeq" id="WP_338605766.1">
    <property type="nucleotide sequence ID" value="NZ_AP028679.1"/>
</dbReference>
<evidence type="ECO:0000256" key="9">
    <source>
        <dbReference type="ARBA" id="ARBA00023159"/>
    </source>
</evidence>
<dbReference type="PROSITE" id="PS00676">
    <property type="entry name" value="SIGMA54_INTERACT_2"/>
    <property type="match status" value="1"/>
</dbReference>
<keyword evidence="6 12" id="KW-0902">Two-component regulatory system</keyword>
<name>A0AAU9EFL2_9BACT</name>
<evidence type="ECO:0000256" key="1">
    <source>
        <dbReference type="ARBA" id="ARBA00002167"/>
    </source>
</evidence>
<evidence type="ECO:0000256" key="8">
    <source>
        <dbReference type="ARBA" id="ARBA00023125"/>
    </source>
</evidence>
<dbReference type="SUPFAM" id="SSF55781">
    <property type="entry name" value="GAF domain-like"/>
    <property type="match status" value="1"/>
</dbReference>
<dbReference type="CDD" id="cd00009">
    <property type="entry name" value="AAA"/>
    <property type="match status" value="1"/>
</dbReference>
<keyword evidence="11 12" id="KW-0535">Nitrogen fixation</keyword>
<proteinExistence type="predicted"/>
<dbReference type="Gene3D" id="3.40.50.300">
    <property type="entry name" value="P-loop containing nucleotide triphosphate hydrolases"/>
    <property type="match status" value="1"/>
</dbReference>
<accession>A0AAU9EFL2</accession>
<evidence type="ECO:0000256" key="11">
    <source>
        <dbReference type="ARBA" id="ARBA00023231"/>
    </source>
</evidence>
<dbReference type="KEGG" id="dmp:FAK_11050"/>
<dbReference type="InterPro" id="IPR025944">
    <property type="entry name" value="Sigma_54_int_dom_CS"/>
</dbReference>
<dbReference type="InterPro" id="IPR025662">
    <property type="entry name" value="Sigma_54_int_dom_ATP-bd_1"/>
</dbReference>
<evidence type="ECO:0000256" key="4">
    <source>
        <dbReference type="ARBA" id="ARBA00022741"/>
    </source>
</evidence>
<dbReference type="Pfam" id="PF00158">
    <property type="entry name" value="Sigma54_activat"/>
    <property type="match status" value="1"/>
</dbReference>
<evidence type="ECO:0000256" key="3">
    <source>
        <dbReference type="ARBA" id="ARBA00015308"/>
    </source>
</evidence>
<dbReference type="SMART" id="SM00382">
    <property type="entry name" value="AAA"/>
    <property type="match status" value="1"/>
</dbReference>
<dbReference type="Pfam" id="PF01590">
    <property type="entry name" value="GAF"/>
    <property type="match status" value="1"/>
</dbReference>
<dbReference type="GO" id="GO:0003700">
    <property type="term" value="F:DNA-binding transcription factor activity"/>
    <property type="evidence" value="ECO:0007669"/>
    <property type="project" value="UniProtKB-UniRule"/>
</dbReference>
<dbReference type="NCBIfam" id="TIGR01817">
    <property type="entry name" value="nifA"/>
    <property type="match status" value="1"/>
</dbReference>
<dbReference type="GO" id="GO:0009399">
    <property type="term" value="P:nitrogen fixation"/>
    <property type="evidence" value="ECO:0007669"/>
    <property type="project" value="UniProtKB-UniRule"/>
</dbReference>
<dbReference type="SUPFAM" id="SSF46689">
    <property type="entry name" value="Homeodomain-like"/>
    <property type="match status" value="1"/>
</dbReference>
<dbReference type="InterPro" id="IPR027417">
    <property type="entry name" value="P-loop_NTPase"/>
</dbReference>
<evidence type="ECO:0000256" key="10">
    <source>
        <dbReference type="ARBA" id="ARBA00023163"/>
    </source>
</evidence>
<dbReference type="PROSITE" id="PS00675">
    <property type="entry name" value="SIGMA54_INTERACT_1"/>
    <property type="match status" value="1"/>
</dbReference>
<evidence type="ECO:0000256" key="7">
    <source>
        <dbReference type="ARBA" id="ARBA00023015"/>
    </source>
</evidence>
<evidence type="ECO:0000313" key="15">
    <source>
        <dbReference type="EMBL" id="BEQ14039.1"/>
    </source>
</evidence>
<dbReference type="PROSITE" id="PS00688">
    <property type="entry name" value="SIGMA54_INTERACT_3"/>
    <property type="match status" value="1"/>
</dbReference>
<feature type="coiled-coil region" evidence="13">
    <location>
        <begin position="170"/>
        <end position="197"/>
    </location>
</feature>
<dbReference type="AlphaFoldDB" id="A0AAU9EFL2"/>
<dbReference type="InterPro" id="IPR002197">
    <property type="entry name" value="HTH_Fis"/>
</dbReference>
<dbReference type="PROSITE" id="PS50045">
    <property type="entry name" value="SIGMA54_INTERACT_4"/>
    <property type="match status" value="1"/>
</dbReference>
<dbReference type="Proteomes" id="UP001366166">
    <property type="component" value="Chromosome"/>
</dbReference>
<evidence type="ECO:0000256" key="6">
    <source>
        <dbReference type="ARBA" id="ARBA00023012"/>
    </source>
</evidence>
<dbReference type="EMBL" id="AP028679">
    <property type="protein sequence ID" value="BEQ14039.1"/>
    <property type="molecule type" value="Genomic_DNA"/>
</dbReference>
<dbReference type="Pfam" id="PF25601">
    <property type="entry name" value="AAA_lid_14"/>
    <property type="match status" value="1"/>
</dbReference>
<dbReference type="GO" id="GO:0043565">
    <property type="term" value="F:sequence-specific DNA binding"/>
    <property type="evidence" value="ECO:0007669"/>
    <property type="project" value="InterPro"/>
</dbReference>
<evidence type="ECO:0000256" key="13">
    <source>
        <dbReference type="SAM" id="Coils"/>
    </source>
</evidence>
<dbReference type="InterPro" id="IPR010113">
    <property type="entry name" value="Nif-specific_regulatory_prot"/>
</dbReference>
<keyword evidence="5" id="KW-0067">ATP-binding</keyword>
<evidence type="ECO:0000259" key="14">
    <source>
        <dbReference type="PROSITE" id="PS50045"/>
    </source>
</evidence>
<dbReference type="SUPFAM" id="SSF52540">
    <property type="entry name" value="P-loop containing nucleoside triphosphate hydrolases"/>
    <property type="match status" value="1"/>
</dbReference>
<keyword evidence="13" id="KW-0175">Coiled coil</keyword>
<dbReference type="InterPro" id="IPR058031">
    <property type="entry name" value="AAA_lid_NorR"/>
</dbReference>
<dbReference type="Gene3D" id="1.10.8.60">
    <property type="match status" value="1"/>
</dbReference>
<comment type="function">
    <text evidence="1 12">Required for activation of most nif operons, which are directly involved in nitrogen fixation.</text>
</comment>
<reference evidence="16" key="1">
    <citation type="journal article" date="2023" name="Arch. Microbiol.">
        <title>Desulfoferula mesophilus gen. nov. sp. nov., a mesophilic sulfate-reducing bacterium isolated from a brackish lake sediment.</title>
        <authorList>
            <person name="Watanabe T."/>
            <person name="Yabe T."/>
            <person name="Tsuji J.M."/>
            <person name="Fukui M."/>
        </authorList>
    </citation>
    <scope>NUCLEOTIDE SEQUENCE [LARGE SCALE GENOMIC DNA]</scope>
    <source>
        <strain evidence="16">12FAK</strain>
    </source>
</reference>
<dbReference type="InterPro" id="IPR003593">
    <property type="entry name" value="AAA+_ATPase"/>
</dbReference>
<dbReference type="InterPro" id="IPR009057">
    <property type="entry name" value="Homeodomain-like_sf"/>
</dbReference>
<keyword evidence="9 12" id="KW-0010">Activator</keyword>
<keyword evidence="7 12" id="KW-0805">Transcription regulation</keyword>
<keyword evidence="8 12" id="KW-0238">DNA-binding</keyword>
<dbReference type="InterPro" id="IPR029016">
    <property type="entry name" value="GAF-like_dom_sf"/>
</dbReference>
<dbReference type="GO" id="GO:0000160">
    <property type="term" value="P:phosphorelay signal transduction system"/>
    <property type="evidence" value="ECO:0007669"/>
    <property type="project" value="UniProtKB-UniRule"/>
</dbReference>
<dbReference type="Gene3D" id="3.30.450.40">
    <property type="match status" value="1"/>
</dbReference>
<organism evidence="15 16">
    <name type="scientific">Desulfoferula mesophila</name>
    <dbReference type="NCBI Taxonomy" id="3058419"/>
    <lineage>
        <taxon>Bacteria</taxon>
        <taxon>Pseudomonadati</taxon>
        <taxon>Thermodesulfobacteriota</taxon>
        <taxon>Desulfarculia</taxon>
        <taxon>Desulfarculales</taxon>
        <taxon>Desulfarculaceae</taxon>
        <taxon>Desulfoferula</taxon>
    </lineage>
</organism>
<evidence type="ECO:0000256" key="2">
    <source>
        <dbReference type="ARBA" id="ARBA00011135"/>
    </source>
</evidence>
<sequence>MSPNTAPYQREVKELSLLFEISRTLERSMDLRDVVAPVLELISNHMGMMRGTITLLNRETGEILIEAAHGLSAKQRERGRYKLGEGVTGQVVQSGRAMVVEHIGDEPHFLDRTGARSKLDKSDISFICVPIKLGNEVIGALSADRLFQNTVSLEEDVRLMSVIGSMIAQGVRLRQEVMEEQQRLREENDRLQESLRDRFHPTNIIGKSKAMQMVYDLIAQVCQSNTTVLIRGESGTGKELVAHAIHYNSLRSAKPFIKVNCAALPESVIESELFGHEKGSFTGAHNQRKGRFELADGGTIFLDEVGDLSPATQVKLLRVLQEREFERVGGTETIKSDVRVIAATNRELEKLLETGTFRQDLYYRLNVFPIHVPPLRERGTDVLLLANHFAERFSEANGKTIRRISTPAIDMLMTYHWPGNVRELENYIERAVILSSDEVIHGHNLPPTLQTAEASGTQHQGTLKSTLENVEKELIADALKNSRGNKALAARNLGISERLMGLRVKRYRIDPRRFRTKK</sequence>
<dbReference type="PRINTS" id="PR01590">
    <property type="entry name" value="HTHFIS"/>
</dbReference>
<protein>
    <recommendedName>
        <fullName evidence="3 12">Nif-specific regulatory protein</fullName>
    </recommendedName>
</protein>
<dbReference type="Gene3D" id="1.10.10.60">
    <property type="entry name" value="Homeodomain-like"/>
    <property type="match status" value="1"/>
</dbReference>
<gene>
    <name evidence="15" type="primary">nifA</name>
    <name evidence="15" type="ORF">FAK_11050</name>
</gene>
<feature type="domain" description="Sigma-54 factor interaction" evidence="14">
    <location>
        <begin position="204"/>
        <end position="433"/>
    </location>
</feature>
<keyword evidence="16" id="KW-1185">Reference proteome</keyword>
<dbReference type="FunFam" id="1.10.8.60:FF:000014">
    <property type="entry name" value="DNA-binding transcriptional regulator NtrC"/>
    <property type="match status" value="1"/>
</dbReference>
<dbReference type="InterPro" id="IPR003018">
    <property type="entry name" value="GAF"/>
</dbReference>
<evidence type="ECO:0000313" key="16">
    <source>
        <dbReference type="Proteomes" id="UP001366166"/>
    </source>
</evidence>
<comment type="subunit">
    <text evidence="2 12">Interacts with sigma-54.</text>
</comment>
<keyword evidence="4" id="KW-0547">Nucleotide-binding</keyword>
<keyword evidence="10 12" id="KW-0804">Transcription</keyword>
<dbReference type="PANTHER" id="PTHR32071">
    <property type="entry name" value="TRANSCRIPTIONAL REGULATORY PROTEIN"/>
    <property type="match status" value="1"/>
</dbReference>
<dbReference type="SMART" id="SM00065">
    <property type="entry name" value="GAF"/>
    <property type="match status" value="1"/>
</dbReference>
<dbReference type="GO" id="GO:0005524">
    <property type="term" value="F:ATP binding"/>
    <property type="evidence" value="ECO:0007669"/>
    <property type="project" value="UniProtKB-KW"/>
</dbReference>
<dbReference type="InterPro" id="IPR025943">
    <property type="entry name" value="Sigma_54_int_dom_ATP-bd_2"/>
</dbReference>
<dbReference type="Pfam" id="PF02954">
    <property type="entry name" value="HTH_8"/>
    <property type="match status" value="1"/>
</dbReference>
<dbReference type="PANTHER" id="PTHR32071:SF57">
    <property type="entry name" value="C4-DICARBOXYLATE TRANSPORT TRANSCRIPTIONAL REGULATORY PROTEIN DCTD"/>
    <property type="match status" value="1"/>
</dbReference>
<evidence type="ECO:0000256" key="12">
    <source>
        <dbReference type="RuleBase" id="RU368029"/>
    </source>
</evidence>
<evidence type="ECO:0000256" key="5">
    <source>
        <dbReference type="ARBA" id="ARBA00022840"/>
    </source>
</evidence>
<dbReference type="FunFam" id="3.40.50.300:FF:000006">
    <property type="entry name" value="DNA-binding transcriptional regulator NtrC"/>
    <property type="match status" value="1"/>
</dbReference>
<dbReference type="InterPro" id="IPR002078">
    <property type="entry name" value="Sigma_54_int"/>
</dbReference>